<dbReference type="Gene3D" id="2.60.120.10">
    <property type="entry name" value="Jelly Rolls"/>
    <property type="match status" value="1"/>
</dbReference>
<dbReference type="SUPFAM" id="SSF51182">
    <property type="entry name" value="RmlC-like cupins"/>
    <property type="match status" value="1"/>
</dbReference>
<dbReference type="Pfam" id="PF05523">
    <property type="entry name" value="FdtA"/>
    <property type="match status" value="1"/>
</dbReference>
<protein>
    <submittedName>
        <fullName evidence="2">Unannotated protein</fullName>
    </submittedName>
</protein>
<sequence length="147" mass="15707">MALTHAASAGLTATGCSLHTLPVSTDPRGSLAVAQTDAVLAAEAKRVFLVFDVPADAHRGGHANRRAAEVLIAATGSVSVIVDNGHIEHRVLLDRPTLALRIPPMVWTMQQDFHPGTALVVIASHDYDPDDYIGDYAEFRRNAHASH</sequence>
<dbReference type="InterPro" id="IPR014710">
    <property type="entry name" value="RmlC-like_jellyroll"/>
</dbReference>
<evidence type="ECO:0000259" key="1">
    <source>
        <dbReference type="Pfam" id="PF05523"/>
    </source>
</evidence>
<accession>A0A6J7IXU4</accession>
<dbReference type="InterPro" id="IPR011051">
    <property type="entry name" value="RmlC_Cupin_sf"/>
</dbReference>
<dbReference type="CDD" id="cd20292">
    <property type="entry name" value="cupin_QdtA-like"/>
    <property type="match status" value="1"/>
</dbReference>
<proteinExistence type="predicted"/>
<dbReference type="AlphaFoldDB" id="A0A6J7IXU4"/>
<name>A0A6J7IXU4_9ZZZZ</name>
<evidence type="ECO:0000313" key="2">
    <source>
        <dbReference type="EMBL" id="CAB4935669.1"/>
    </source>
</evidence>
<dbReference type="InterPro" id="IPR008894">
    <property type="entry name" value="QdtA_cupin_dom"/>
</dbReference>
<reference evidence="2" key="1">
    <citation type="submission" date="2020-05" db="EMBL/GenBank/DDBJ databases">
        <authorList>
            <person name="Chiriac C."/>
            <person name="Salcher M."/>
            <person name="Ghai R."/>
            <person name="Kavagutti S V."/>
        </authorList>
    </citation>
    <scope>NUCLEOTIDE SEQUENCE</scope>
</reference>
<gene>
    <name evidence="2" type="ORF">UFOPK3720_00968</name>
</gene>
<organism evidence="2">
    <name type="scientific">freshwater metagenome</name>
    <dbReference type="NCBI Taxonomy" id="449393"/>
    <lineage>
        <taxon>unclassified sequences</taxon>
        <taxon>metagenomes</taxon>
        <taxon>ecological metagenomes</taxon>
    </lineage>
</organism>
<feature type="domain" description="Sugar 3,4-ketoisomerase QdtA cupin" evidence="1">
    <location>
        <begin position="15"/>
        <end position="142"/>
    </location>
</feature>
<dbReference type="EMBL" id="CAFBNB010000174">
    <property type="protein sequence ID" value="CAB4935669.1"/>
    <property type="molecule type" value="Genomic_DNA"/>
</dbReference>